<sequence>MSTTPTVSVIIPNYNSARTLDLVLRSVFAQTLQPYEVIVSDDASTDDSPGIAARHPCRVVRAARNGGVSAARNAGVAASSGEILFFLDADQALAPDALENAVRLLREDPTLGCVHGVIAPEPLIDDGLVERYRVLHAAHWRGRPLGRTPTAIFGNTAMPRAVFDEVGPFDPALRDSEDIEYSERLSARHGILLTDRVVAYHDEEDRLLPMLREQFRRAQLLVPFAAAHRGRPGAMRANNGLGVASALFTACTAPLLLLAPVLPALALPTLAGLAVFAVSDPALIRTVRKHRGVGFLVPFLALHLLVNLQIALGAATGWARGLVQRDFGVPTARVQGRAG</sequence>
<keyword evidence="1" id="KW-0812">Transmembrane</keyword>
<dbReference type="PANTHER" id="PTHR43685:SF2">
    <property type="entry name" value="GLYCOSYLTRANSFERASE 2-LIKE DOMAIN-CONTAINING PROTEIN"/>
    <property type="match status" value="1"/>
</dbReference>
<evidence type="ECO:0000313" key="3">
    <source>
        <dbReference type="EMBL" id="MFC7326631.1"/>
    </source>
</evidence>
<dbReference type="InterPro" id="IPR050834">
    <property type="entry name" value="Glycosyltransf_2"/>
</dbReference>
<organism evidence="3 4">
    <name type="scientific">Marinactinospora rubrisoli</name>
    <dbReference type="NCBI Taxonomy" id="2715399"/>
    <lineage>
        <taxon>Bacteria</taxon>
        <taxon>Bacillati</taxon>
        <taxon>Actinomycetota</taxon>
        <taxon>Actinomycetes</taxon>
        <taxon>Streptosporangiales</taxon>
        <taxon>Nocardiopsidaceae</taxon>
        <taxon>Marinactinospora</taxon>
    </lineage>
</organism>
<dbReference type="Pfam" id="PF00535">
    <property type="entry name" value="Glycos_transf_2"/>
    <property type="match status" value="1"/>
</dbReference>
<feature type="transmembrane region" description="Helical" evidence="1">
    <location>
        <begin position="265"/>
        <end position="283"/>
    </location>
</feature>
<feature type="domain" description="Glycosyltransferase 2-like" evidence="2">
    <location>
        <begin position="8"/>
        <end position="165"/>
    </location>
</feature>
<feature type="transmembrane region" description="Helical" evidence="1">
    <location>
        <begin position="295"/>
        <end position="319"/>
    </location>
</feature>
<comment type="caution">
    <text evidence="3">The sequence shown here is derived from an EMBL/GenBank/DDBJ whole genome shotgun (WGS) entry which is preliminary data.</text>
</comment>
<gene>
    <name evidence="3" type="ORF">ACFQRF_02650</name>
</gene>
<evidence type="ECO:0000256" key="1">
    <source>
        <dbReference type="SAM" id="Phobius"/>
    </source>
</evidence>
<evidence type="ECO:0000313" key="4">
    <source>
        <dbReference type="Proteomes" id="UP001596540"/>
    </source>
</evidence>
<accession>A0ABW2KBE3</accession>
<dbReference type="CDD" id="cd00761">
    <property type="entry name" value="Glyco_tranf_GTA_type"/>
    <property type="match status" value="1"/>
</dbReference>
<dbReference type="EMBL" id="JBHTBH010000001">
    <property type="protein sequence ID" value="MFC7326631.1"/>
    <property type="molecule type" value="Genomic_DNA"/>
</dbReference>
<dbReference type="SUPFAM" id="SSF53448">
    <property type="entry name" value="Nucleotide-diphospho-sugar transferases"/>
    <property type="match status" value="1"/>
</dbReference>
<keyword evidence="4" id="KW-1185">Reference proteome</keyword>
<dbReference type="Proteomes" id="UP001596540">
    <property type="component" value="Unassembled WGS sequence"/>
</dbReference>
<proteinExistence type="predicted"/>
<dbReference type="PANTHER" id="PTHR43685">
    <property type="entry name" value="GLYCOSYLTRANSFERASE"/>
    <property type="match status" value="1"/>
</dbReference>
<evidence type="ECO:0000259" key="2">
    <source>
        <dbReference type="Pfam" id="PF00535"/>
    </source>
</evidence>
<dbReference type="InterPro" id="IPR029044">
    <property type="entry name" value="Nucleotide-diphossugar_trans"/>
</dbReference>
<keyword evidence="1" id="KW-1133">Transmembrane helix</keyword>
<reference evidence="4" key="1">
    <citation type="journal article" date="2019" name="Int. J. Syst. Evol. Microbiol.">
        <title>The Global Catalogue of Microorganisms (GCM) 10K type strain sequencing project: providing services to taxonomists for standard genome sequencing and annotation.</title>
        <authorList>
            <consortium name="The Broad Institute Genomics Platform"/>
            <consortium name="The Broad Institute Genome Sequencing Center for Infectious Disease"/>
            <person name="Wu L."/>
            <person name="Ma J."/>
        </authorList>
    </citation>
    <scope>NUCLEOTIDE SEQUENCE [LARGE SCALE GENOMIC DNA]</scope>
    <source>
        <strain evidence="4">CGMCC 4.7382</strain>
    </source>
</reference>
<dbReference type="Gene3D" id="3.90.550.10">
    <property type="entry name" value="Spore Coat Polysaccharide Biosynthesis Protein SpsA, Chain A"/>
    <property type="match status" value="1"/>
</dbReference>
<dbReference type="RefSeq" id="WP_379868470.1">
    <property type="nucleotide sequence ID" value="NZ_JBHTBH010000001.1"/>
</dbReference>
<dbReference type="InterPro" id="IPR001173">
    <property type="entry name" value="Glyco_trans_2-like"/>
</dbReference>
<keyword evidence="1" id="KW-0472">Membrane</keyword>
<name>A0ABW2KBE3_9ACTN</name>
<protein>
    <submittedName>
        <fullName evidence="3">Glycosyltransferase family 2 protein</fullName>
    </submittedName>
</protein>